<dbReference type="SUPFAM" id="SSF51182">
    <property type="entry name" value="RmlC-like cupins"/>
    <property type="match status" value="1"/>
</dbReference>
<dbReference type="InterPro" id="IPR029303">
    <property type="entry name" value="CapF_C"/>
</dbReference>
<proteinExistence type="predicted"/>
<evidence type="ECO:0000259" key="1">
    <source>
        <dbReference type="Pfam" id="PF14667"/>
    </source>
</evidence>
<dbReference type="InterPro" id="IPR011051">
    <property type="entry name" value="RmlC_Cupin_sf"/>
</dbReference>
<organism evidence="2 3">
    <name type="scientific">Defluviitoga tunisiensis</name>
    <dbReference type="NCBI Taxonomy" id="1006576"/>
    <lineage>
        <taxon>Bacteria</taxon>
        <taxon>Thermotogati</taxon>
        <taxon>Thermotogota</taxon>
        <taxon>Thermotogae</taxon>
        <taxon>Petrotogales</taxon>
        <taxon>Petrotogaceae</taxon>
        <taxon>Defluviitoga</taxon>
    </lineage>
</organism>
<evidence type="ECO:0000313" key="2">
    <source>
        <dbReference type="EMBL" id="CEP78284.1"/>
    </source>
</evidence>
<reference evidence="3" key="1">
    <citation type="submission" date="2014-11" db="EMBL/GenBank/DDBJ databases">
        <authorList>
            <person name="Wibberg D."/>
        </authorList>
    </citation>
    <scope>NUCLEOTIDE SEQUENCE [LARGE SCALE GENOMIC DNA]</scope>
    <source>
        <strain evidence="3">L3</strain>
    </source>
</reference>
<dbReference type="AlphaFoldDB" id="A0A0C7P326"/>
<accession>A0A0C7P326</accession>
<dbReference type="InterPro" id="IPR014710">
    <property type="entry name" value="RmlC-like_jellyroll"/>
</dbReference>
<dbReference type="Proteomes" id="UP000032809">
    <property type="component" value="Chromosome I"/>
</dbReference>
<evidence type="ECO:0000313" key="3">
    <source>
        <dbReference type="Proteomes" id="UP000032809"/>
    </source>
</evidence>
<protein>
    <recommendedName>
        <fullName evidence="1">Capsular polysaccharide assembling protein CapF C-terminal domain-containing protein</fullName>
    </recommendedName>
</protein>
<dbReference type="PATRIC" id="fig|1006576.9.peg.967"/>
<gene>
    <name evidence="2" type="ORF">DTL3_0980</name>
</gene>
<dbReference type="HOGENOM" id="CLU_2259116_0_0_0"/>
<dbReference type="Gene3D" id="2.60.120.10">
    <property type="entry name" value="Jelly Rolls"/>
    <property type="match status" value="1"/>
</dbReference>
<sequence>MRIFKKNFKFVDSFVLLTEKMGDYLNINEKFLVAYGEGAIRFRKIDSQEIIEYNVSGDKLEVVDIPPGYTHNIENIGKTDMVTVMWANESFNPENPDTYYLEV</sequence>
<dbReference type="KEGG" id="dtn:DTL3_0980"/>
<dbReference type="EMBL" id="LN824141">
    <property type="protein sequence ID" value="CEP78284.1"/>
    <property type="molecule type" value="Genomic_DNA"/>
</dbReference>
<dbReference type="STRING" id="1006576.DTL3_0980"/>
<dbReference type="Pfam" id="PF14667">
    <property type="entry name" value="Polysacc_synt_C"/>
    <property type="match status" value="1"/>
</dbReference>
<keyword evidence="3" id="KW-1185">Reference proteome</keyword>
<feature type="domain" description="Capsular polysaccharide assembling protein CapF C-terminal" evidence="1">
    <location>
        <begin position="27"/>
        <end position="99"/>
    </location>
</feature>
<name>A0A0C7P326_DEFTU</name>